<evidence type="ECO:0000313" key="15">
    <source>
        <dbReference type="Proteomes" id="UP000477311"/>
    </source>
</evidence>
<evidence type="ECO:0000256" key="13">
    <source>
        <dbReference type="HAMAP-Rule" id="MF_00113"/>
    </source>
</evidence>
<dbReference type="GO" id="GO:0005737">
    <property type="term" value="C:cytoplasm"/>
    <property type="evidence" value="ECO:0007669"/>
    <property type="project" value="UniProtKB-SubCell"/>
</dbReference>
<evidence type="ECO:0000256" key="12">
    <source>
        <dbReference type="ARBA" id="ARBA00076160"/>
    </source>
</evidence>
<evidence type="ECO:0000256" key="9">
    <source>
        <dbReference type="ARBA" id="ARBA00061210"/>
    </source>
</evidence>
<keyword evidence="15" id="KW-1185">Reference proteome</keyword>
<comment type="subcellular location">
    <subcellularLocation>
        <location evidence="1 13">Cytoplasm</location>
    </subcellularLocation>
</comment>
<keyword evidence="6 13" id="KW-0949">S-adenosyl-L-methionine</keyword>
<protein>
    <recommendedName>
        <fullName evidence="11 13">S-adenosylmethionine:tRNA ribosyltransferase-isomerase</fullName>
        <ecNumber evidence="10 13">2.4.99.17</ecNumber>
    </recommendedName>
    <alternativeName>
        <fullName evidence="12 13">Queuosine biosynthesis protein QueA</fullName>
    </alternativeName>
</protein>
<dbReference type="NCBIfam" id="TIGR00113">
    <property type="entry name" value="queA"/>
    <property type="match status" value="1"/>
</dbReference>
<dbReference type="PANTHER" id="PTHR30307">
    <property type="entry name" value="S-ADENOSYLMETHIONINE:TRNA RIBOSYLTRANSFERASE-ISOMERASE"/>
    <property type="match status" value="1"/>
</dbReference>
<dbReference type="EC" id="2.4.99.17" evidence="10 13"/>
<dbReference type="InterPro" id="IPR042119">
    <property type="entry name" value="QueA_dom2"/>
</dbReference>
<evidence type="ECO:0000256" key="5">
    <source>
        <dbReference type="ARBA" id="ARBA00022679"/>
    </source>
</evidence>
<gene>
    <name evidence="13 14" type="primary">queA</name>
    <name evidence="14" type="ORF">G4L39_01545</name>
</gene>
<evidence type="ECO:0000256" key="11">
    <source>
        <dbReference type="ARBA" id="ARBA00069325"/>
    </source>
</evidence>
<dbReference type="HAMAP" id="MF_00113">
    <property type="entry name" value="QueA"/>
    <property type="match status" value="1"/>
</dbReference>
<keyword evidence="14" id="KW-0413">Isomerase</keyword>
<dbReference type="GO" id="GO:0051075">
    <property type="term" value="F:S-adenosylmethionine:tRNA ribosyltransferase-isomerase activity"/>
    <property type="evidence" value="ECO:0007669"/>
    <property type="project" value="UniProtKB-EC"/>
</dbReference>
<evidence type="ECO:0000256" key="4">
    <source>
        <dbReference type="ARBA" id="ARBA00022490"/>
    </source>
</evidence>
<accession>A0A6M1RTI4</accession>
<dbReference type="FunFam" id="2.40.10.240:FF:000002">
    <property type="entry name" value="S-adenosylmethionine:tRNA ribosyltransferase-isomerase"/>
    <property type="match status" value="1"/>
</dbReference>
<dbReference type="PANTHER" id="PTHR30307:SF0">
    <property type="entry name" value="S-ADENOSYLMETHIONINE:TRNA RIBOSYLTRANSFERASE-ISOMERASE"/>
    <property type="match status" value="1"/>
</dbReference>
<organism evidence="14 15">
    <name type="scientific">Limisphaera ngatamarikiensis</name>
    <dbReference type="NCBI Taxonomy" id="1324935"/>
    <lineage>
        <taxon>Bacteria</taxon>
        <taxon>Pseudomonadati</taxon>
        <taxon>Verrucomicrobiota</taxon>
        <taxon>Verrucomicrobiia</taxon>
        <taxon>Limisphaerales</taxon>
        <taxon>Limisphaeraceae</taxon>
        <taxon>Limisphaera</taxon>
    </lineage>
</organism>
<dbReference type="GO" id="GO:0008616">
    <property type="term" value="P:tRNA queuosine(34) biosynthetic process"/>
    <property type="evidence" value="ECO:0007669"/>
    <property type="project" value="UniProtKB-UniRule"/>
</dbReference>
<dbReference type="SUPFAM" id="SSF111337">
    <property type="entry name" value="QueA-like"/>
    <property type="match status" value="1"/>
</dbReference>
<keyword evidence="14" id="KW-0328">Glycosyltransferase</keyword>
<dbReference type="AlphaFoldDB" id="A0A6M1RTI4"/>
<dbReference type="FunFam" id="3.40.1780.10:FF:000001">
    <property type="entry name" value="S-adenosylmethionine:tRNA ribosyltransferase-isomerase"/>
    <property type="match status" value="1"/>
</dbReference>
<dbReference type="InterPro" id="IPR036100">
    <property type="entry name" value="QueA_sf"/>
</dbReference>
<evidence type="ECO:0000256" key="2">
    <source>
        <dbReference type="ARBA" id="ARBA00004691"/>
    </source>
</evidence>
<dbReference type="Pfam" id="PF02547">
    <property type="entry name" value="Queuosine_synth"/>
    <property type="match status" value="1"/>
</dbReference>
<comment type="subunit">
    <text evidence="3 13">Monomer.</text>
</comment>
<keyword evidence="5 13" id="KW-0808">Transferase</keyword>
<comment type="catalytic activity">
    <reaction evidence="8 13">
        <text>7-aminomethyl-7-carbaguanosine(34) in tRNA + S-adenosyl-L-methionine = epoxyqueuosine(34) in tRNA + adenine + L-methionine + 2 H(+)</text>
        <dbReference type="Rhea" id="RHEA:32155"/>
        <dbReference type="Rhea" id="RHEA-COMP:10342"/>
        <dbReference type="Rhea" id="RHEA-COMP:18582"/>
        <dbReference type="ChEBI" id="CHEBI:15378"/>
        <dbReference type="ChEBI" id="CHEBI:16708"/>
        <dbReference type="ChEBI" id="CHEBI:57844"/>
        <dbReference type="ChEBI" id="CHEBI:59789"/>
        <dbReference type="ChEBI" id="CHEBI:82833"/>
        <dbReference type="ChEBI" id="CHEBI:194443"/>
        <dbReference type="EC" id="2.4.99.17"/>
    </reaction>
</comment>
<evidence type="ECO:0000256" key="3">
    <source>
        <dbReference type="ARBA" id="ARBA00011245"/>
    </source>
</evidence>
<keyword evidence="7 13" id="KW-0671">Queuosine biosynthesis</keyword>
<dbReference type="EMBL" id="JAAKYA010000010">
    <property type="protein sequence ID" value="NGO38082.1"/>
    <property type="molecule type" value="Genomic_DNA"/>
</dbReference>
<dbReference type="Proteomes" id="UP000477311">
    <property type="component" value="Unassembled WGS sequence"/>
</dbReference>
<dbReference type="UniPathway" id="UPA00392"/>
<proteinExistence type="inferred from homology"/>
<evidence type="ECO:0000256" key="6">
    <source>
        <dbReference type="ARBA" id="ARBA00022691"/>
    </source>
</evidence>
<comment type="function">
    <text evidence="13">Transfers and isomerizes the ribose moiety from AdoMet to the 7-aminomethyl group of 7-deazaguanine (preQ1-tRNA) to give epoxyqueuosine (oQ-tRNA).</text>
</comment>
<comment type="similarity">
    <text evidence="9 13">Belongs to the QueA family.</text>
</comment>
<dbReference type="NCBIfam" id="NF001140">
    <property type="entry name" value="PRK00147.1"/>
    <property type="match status" value="1"/>
</dbReference>
<dbReference type="InterPro" id="IPR003699">
    <property type="entry name" value="QueA"/>
</dbReference>
<comment type="caution">
    <text evidence="14">The sequence shown here is derived from an EMBL/GenBank/DDBJ whole genome shotgun (WGS) entry which is preliminary data.</text>
</comment>
<sequence>MRVEDFHYELPPELIAQHPADRRDASRLLVLHRTSGRREHRRFTDLPDYLRAGDVLVLNDSRVIPARLLGRNQRTGGAFEILLLEPRDNNVWQALLRPGKRARRGTCISVLDHHQRPSSVWAEVLDKGDGFEHTLRFHGTENLLLELDRLGHMPLPPYIQRQDGAEEVLDRERYQTVYARVPGSAAAPTAGLHFTQELLEKLRSQGVTVCFVTLHVGLGTFAPVRVSRVEEHVMHEERFELSEETAHILQTARAEGRRIVAVGTTTVRVLETVANWFEGRIQPTRGRTRLFIYPPYQFRAVDALITNFHLPGSTLLMLVSAFAAPGETRGRELILETYAEAVRERYRFFSYGDAMLIL</sequence>
<keyword evidence="4 13" id="KW-0963">Cytoplasm</keyword>
<evidence type="ECO:0000256" key="8">
    <source>
        <dbReference type="ARBA" id="ARBA00052751"/>
    </source>
</evidence>
<comment type="pathway">
    <text evidence="2 13">tRNA modification; tRNA-queuosine biosynthesis.</text>
</comment>
<name>A0A6M1RTI4_9BACT</name>
<evidence type="ECO:0000256" key="7">
    <source>
        <dbReference type="ARBA" id="ARBA00022785"/>
    </source>
</evidence>
<evidence type="ECO:0000256" key="1">
    <source>
        <dbReference type="ARBA" id="ARBA00004496"/>
    </source>
</evidence>
<evidence type="ECO:0000313" key="14">
    <source>
        <dbReference type="EMBL" id="NGO38082.1"/>
    </source>
</evidence>
<dbReference type="InterPro" id="IPR042118">
    <property type="entry name" value="QueA_dom1"/>
</dbReference>
<dbReference type="RefSeq" id="WP_165105390.1">
    <property type="nucleotide sequence ID" value="NZ_JAAKYA010000010.1"/>
</dbReference>
<evidence type="ECO:0000256" key="10">
    <source>
        <dbReference type="ARBA" id="ARBA00066503"/>
    </source>
</evidence>
<reference evidence="14 15" key="1">
    <citation type="submission" date="2020-02" db="EMBL/GenBank/DDBJ databases">
        <title>Draft genome sequence of Limisphaera ngatamarikiensis NGM72.4T, a thermophilic Verrucomicrobia grouped in subdivision 3.</title>
        <authorList>
            <person name="Carere C.R."/>
            <person name="Steen J."/>
            <person name="Hugenholtz P."/>
            <person name="Stott M.B."/>
        </authorList>
    </citation>
    <scope>NUCLEOTIDE SEQUENCE [LARGE SCALE GENOMIC DNA]</scope>
    <source>
        <strain evidence="14 15">NGM72.4</strain>
    </source>
</reference>
<dbReference type="Gene3D" id="2.40.10.240">
    <property type="entry name" value="QueA-like"/>
    <property type="match status" value="1"/>
</dbReference>
<dbReference type="Gene3D" id="3.40.1780.10">
    <property type="entry name" value="QueA-like"/>
    <property type="match status" value="1"/>
</dbReference>